<evidence type="ECO:0000313" key="4">
    <source>
        <dbReference type="EMBL" id="APE43877.1"/>
    </source>
</evidence>
<dbReference type="InterPro" id="IPR057326">
    <property type="entry name" value="KR_dom"/>
</dbReference>
<dbReference type="STRING" id="1917485.BOO69_11010"/>
<dbReference type="OrthoDB" id="4690547at2"/>
<accession>A0A1J0WHV1</accession>
<dbReference type="RefSeq" id="WP_071972214.1">
    <property type="nucleotide sequence ID" value="NZ_CP018076.1"/>
</dbReference>
<evidence type="ECO:0000256" key="1">
    <source>
        <dbReference type="ARBA" id="ARBA00006484"/>
    </source>
</evidence>
<proteinExistence type="inferred from homology"/>
<reference evidence="4 5" key="1">
    <citation type="submission" date="2016-11" db="EMBL/GenBank/DDBJ databases">
        <title>Complete genome sequence of Sulfitobacter sp. AM1-D1, a toxic bacteria associated with marine dinoflagellate Alexandrium minutum in East China Sea.</title>
        <authorList>
            <person name="Yang Q."/>
            <person name="Zhang X."/>
            <person name="Tian X."/>
        </authorList>
    </citation>
    <scope>NUCLEOTIDE SEQUENCE [LARGE SCALE GENOMIC DNA]</scope>
    <source>
        <strain evidence="4 5">AM1-D1</strain>
    </source>
</reference>
<dbReference type="Pfam" id="PF00106">
    <property type="entry name" value="adh_short"/>
    <property type="match status" value="1"/>
</dbReference>
<dbReference type="KEGG" id="suam:BOO69_11010"/>
<organism evidence="4 5">
    <name type="scientific">Sulfitobacter alexandrii</name>
    <dbReference type="NCBI Taxonomy" id="1917485"/>
    <lineage>
        <taxon>Bacteria</taxon>
        <taxon>Pseudomonadati</taxon>
        <taxon>Pseudomonadota</taxon>
        <taxon>Alphaproteobacteria</taxon>
        <taxon>Rhodobacterales</taxon>
        <taxon>Roseobacteraceae</taxon>
        <taxon>Sulfitobacter</taxon>
    </lineage>
</organism>
<keyword evidence="5" id="KW-1185">Reference proteome</keyword>
<comment type="similarity">
    <text evidence="1">Belongs to the short-chain dehydrogenases/reductases (SDR) family.</text>
</comment>
<name>A0A1J0WHV1_9RHOB</name>
<evidence type="ECO:0000256" key="2">
    <source>
        <dbReference type="ARBA" id="ARBA00023002"/>
    </source>
</evidence>
<feature type="domain" description="Ketoreductase" evidence="3">
    <location>
        <begin position="7"/>
        <end position="191"/>
    </location>
</feature>
<sequence>MAHLDGKTAWITGAGGGIGEAAARALADSGAHVVLSGRRKEELDRVAADIAAVGGSAEAAPLDVMDADATGTVCEGIAARRARIDIFMANAGINVPNRSVSAITPADFARVVDVNLNGVMYGVLAVLPHMRARGQGTLILTSSWAGRHVSRVTGPAYSASKHAVVALSHSINQEEGANGIRCTALMPGEVATPIMQKRPVPPSAEDMARMLQPDDMGAMVRYIAEAPPHVCLNEVLISPTWNRSFVGVAEMGGTKL</sequence>
<dbReference type="Proteomes" id="UP000181897">
    <property type="component" value="Chromosome"/>
</dbReference>
<dbReference type="EMBL" id="CP018076">
    <property type="protein sequence ID" value="APE43877.1"/>
    <property type="molecule type" value="Genomic_DNA"/>
</dbReference>
<keyword evidence="2" id="KW-0560">Oxidoreductase</keyword>
<dbReference type="SMART" id="SM00822">
    <property type="entry name" value="PKS_KR"/>
    <property type="match status" value="1"/>
</dbReference>
<dbReference type="AlphaFoldDB" id="A0A1J0WHV1"/>
<evidence type="ECO:0000259" key="3">
    <source>
        <dbReference type="SMART" id="SM00822"/>
    </source>
</evidence>
<dbReference type="InterPro" id="IPR036291">
    <property type="entry name" value="NAD(P)-bd_dom_sf"/>
</dbReference>
<dbReference type="PANTHER" id="PTHR44196">
    <property type="entry name" value="DEHYDROGENASE/REDUCTASE SDR FAMILY MEMBER 7B"/>
    <property type="match status" value="1"/>
</dbReference>
<dbReference type="SUPFAM" id="SSF51735">
    <property type="entry name" value="NAD(P)-binding Rossmann-fold domains"/>
    <property type="match status" value="1"/>
</dbReference>
<dbReference type="Gene3D" id="3.40.50.720">
    <property type="entry name" value="NAD(P)-binding Rossmann-like Domain"/>
    <property type="match status" value="1"/>
</dbReference>
<dbReference type="InterPro" id="IPR002347">
    <property type="entry name" value="SDR_fam"/>
</dbReference>
<protein>
    <submittedName>
        <fullName evidence="4">Oxidoreductase</fullName>
    </submittedName>
</protein>
<evidence type="ECO:0000313" key="5">
    <source>
        <dbReference type="Proteomes" id="UP000181897"/>
    </source>
</evidence>
<gene>
    <name evidence="4" type="ORF">BOO69_11010</name>
</gene>
<dbReference type="GO" id="GO:0016020">
    <property type="term" value="C:membrane"/>
    <property type="evidence" value="ECO:0007669"/>
    <property type="project" value="TreeGrafter"/>
</dbReference>
<dbReference type="PRINTS" id="PR00081">
    <property type="entry name" value="GDHRDH"/>
</dbReference>
<dbReference type="PANTHER" id="PTHR44196:SF1">
    <property type="entry name" value="DEHYDROGENASE_REDUCTASE SDR FAMILY MEMBER 7B"/>
    <property type="match status" value="1"/>
</dbReference>
<dbReference type="GO" id="GO:0016491">
    <property type="term" value="F:oxidoreductase activity"/>
    <property type="evidence" value="ECO:0007669"/>
    <property type="project" value="UniProtKB-KW"/>
</dbReference>